<proteinExistence type="predicted"/>
<organism evidence="1 2">
    <name type="scientific">Pangasius djambal</name>
    <dbReference type="NCBI Taxonomy" id="1691987"/>
    <lineage>
        <taxon>Eukaryota</taxon>
        <taxon>Metazoa</taxon>
        <taxon>Chordata</taxon>
        <taxon>Craniata</taxon>
        <taxon>Vertebrata</taxon>
        <taxon>Euteleostomi</taxon>
        <taxon>Actinopterygii</taxon>
        <taxon>Neopterygii</taxon>
        <taxon>Teleostei</taxon>
        <taxon>Ostariophysi</taxon>
        <taxon>Siluriformes</taxon>
        <taxon>Pangasiidae</taxon>
        <taxon>Pangasius</taxon>
    </lineage>
</organism>
<evidence type="ECO:0000313" key="2">
    <source>
        <dbReference type="Proteomes" id="UP000830395"/>
    </source>
</evidence>
<sequence>MSKATVKKLHWRSKVQESFVPLGGASGELGVAIGGGADYGEFPFVTAAPGGGATVGDIILEIGGTPVLGMTLGDVRGVLNSCPHPIRIKTVSPGSTLCKDLRLYLSKCFTPGSMDSQLQQVIRENLYLRAVPCTTRQPRDGEISGVDYNFVSIEEFFSLEESGALLESGKFKGNYYGTPRPVHIGPDSPPITYQEHRNLLRNFRTRSKSLSNLEKAVEEGDNSEEDSGLSAGSAGASSAPTTTIVSPNQTWDSGGPRDGGVPMENGARGGALPENWEMAFSDSGEPYYIDHNSKTTSWLDPRTHSKEVVSKTELPPFTDQPSELKGYSIHTRLSKGPRGFGFNIVGGSRPREFLQVYSVTPGGPPALNTADILVYINDTCVLGMSHKEVVEMLKAVPMGHSVDVVLRRGYPMLYNPDGCPKTSLSSPSDPTPGSAQAPLHNMNRSTSHHNGFYPRMQKEPLDTNGNVAAPPCYHMPNGNSVDRTVGMAGLSSNLPMARSERLSSSHSDTEVSTVVTRRASLIRSYNNNTLPAPSLAHQNSKSSESDLSSGVLPLPQPEVGSAPAPPGAPSAQRPLVPPTELPPCGFNGCPASNPPRPAPGNLGSPGTGTGGELVPVALGRSEGGGMGFSVTAGGQGGQLALIKRVWDRRQCPSLQPGDAIIKINGADVQSLSFAQVI</sequence>
<accession>A0ACC5YH46</accession>
<evidence type="ECO:0000313" key="1">
    <source>
        <dbReference type="EMBL" id="MCJ8734984.1"/>
    </source>
</evidence>
<protein>
    <submittedName>
        <fullName evidence="1">Uncharacterized protein</fullName>
    </submittedName>
</protein>
<reference evidence="1" key="1">
    <citation type="submission" date="2020-02" db="EMBL/GenBank/DDBJ databases">
        <title>Genome sequencing of the panga catfish, Pangasius djambal.</title>
        <authorList>
            <person name="Wen M."/>
            <person name="Zahm M."/>
            <person name="Roques C."/>
            <person name="Cabau C."/>
            <person name="Klopp C."/>
            <person name="Donnadieu C."/>
            <person name="Jouanno E."/>
            <person name="Avarre J.-C."/>
            <person name="Campet M."/>
            <person name="Ha T."/>
            <person name="Dugue R."/>
            <person name="Lampietro C."/>
            <person name="Louis A."/>
            <person name="Herpin A."/>
            <person name="Echchiki A."/>
            <person name="Berthelot C."/>
            <person name="Parey E."/>
            <person name="Roest-Crollius H."/>
            <person name="Braasch I."/>
            <person name="Postlethwait J.H."/>
            <person name="Bobe J."/>
            <person name="Montfort J."/>
            <person name="Bouchez O."/>
            <person name="Begum T."/>
            <person name="Schartl M."/>
            <person name="Gustiano R."/>
            <person name="Guiguen Y."/>
        </authorList>
    </citation>
    <scope>NUCLEOTIDE SEQUENCE</scope>
    <source>
        <strain evidence="1">Pdj_M5554</strain>
    </source>
</reference>
<name>A0ACC5YH46_9TELE</name>
<dbReference type="EMBL" id="CM040982">
    <property type="protein sequence ID" value="MCJ8734984.1"/>
    <property type="molecule type" value="Genomic_DNA"/>
</dbReference>
<comment type="caution">
    <text evidence="1">The sequence shown here is derived from an EMBL/GenBank/DDBJ whole genome shotgun (WGS) entry which is preliminary data.</text>
</comment>
<keyword evidence="2" id="KW-1185">Reference proteome</keyword>
<dbReference type="Proteomes" id="UP000830395">
    <property type="component" value="Chromosome 8"/>
</dbReference>
<gene>
    <name evidence="1" type="ORF">PDJAM_G00241750</name>
</gene>